<keyword evidence="1" id="KW-0812">Transmembrane</keyword>
<sequence length="50" mass="5590">MTQQARLGQFTHPSWLTALGTTFGYIAILLAMFVLLFVIPYGIFLLFAPV</sequence>
<keyword evidence="1" id="KW-0472">Membrane</keyword>
<evidence type="ECO:0000313" key="3">
    <source>
        <dbReference type="Proteomes" id="UP001596417"/>
    </source>
</evidence>
<evidence type="ECO:0008006" key="4">
    <source>
        <dbReference type="Google" id="ProtNLM"/>
    </source>
</evidence>
<reference evidence="2 3" key="1">
    <citation type="journal article" date="2019" name="Int. J. Syst. Evol. Microbiol.">
        <title>The Global Catalogue of Microorganisms (GCM) 10K type strain sequencing project: providing services to taxonomists for standard genome sequencing and annotation.</title>
        <authorList>
            <consortium name="The Broad Institute Genomics Platform"/>
            <consortium name="The Broad Institute Genome Sequencing Center for Infectious Disease"/>
            <person name="Wu L."/>
            <person name="Ma J."/>
        </authorList>
    </citation>
    <scope>NUCLEOTIDE SEQUENCE [LARGE SCALE GENOMIC DNA]</scope>
    <source>
        <strain evidence="2 3">RDMS1</strain>
    </source>
</reference>
<keyword evidence="1" id="KW-1133">Transmembrane helix</keyword>
<proteinExistence type="predicted"/>
<comment type="caution">
    <text evidence="2">The sequence shown here is derived from an EMBL/GenBank/DDBJ whole genome shotgun (WGS) entry which is preliminary data.</text>
</comment>
<dbReference type="Proteomes" id="UP001596417">
    <property type="component" value="Unassembled WGS sequence"/>
</dbReference>
<gene>
    <name evidence="2" type="ORF">ACFQL7_18765</name>
</gene>
<feature type="transmembrane region" description="Helical" evidence="1">
    <location>
        <begin position="23"/>
        <end position="48"/>
    </location>
</feature>
<dbReference type="GeneID" id="76201389"/>
<dbReference type="AlphaFoldDB" id="A0ABD5YUL5"/>
<keyword evidence="3" id="KW-1185">Reference proteome</keyword>
<evidence type="ECO:0000256" key="1">
    <source>
        <dbReference type="SAM" id="Phobius"/>
    </source>
</evidence>
<organism evidence="2 3">
    <name type="scientific">Halocatena marina</name>
    <dbReference type="NCBI Taxonomy" id="2934937"/>
    <lineage>
        <taxon>Archaea</taxon>
        <taxon>Methanobacteriati</taxon>
        <taxon>Methanobacteriota</taxon>
        <taxon>Stenosarchaea group</taxon>
        <taxon>Halobacteria</taxon>
        <taxon>Halobacteriales</taxon>
        <taxon>Natronomonadaceae</taxon>
        <taxon>Halocatena</taxon>
    </lineage>
</organism>
<evidence type="ECO:0000313" key="2">
    <source>
        <dbReference type="EMBL" id="MFC7191627.1"/>
    </source>
</evidence>
<name>A0ABD5YUL5_9EURY</name>
<dbReference type="EMBL" id="JBHTAX010000001">
    <property type="protein sequence ID" value="MFC7191627.1"/>
    <property type="molecule type" value="Genomic_DNA"/>
</dbReference>
<protein>
    <recommendedName>
        <fullName evidence="4">ABC transporter permease</fullName>
    </recommendedName>
</protein>
<dbReference type="RefSeq" id="WP_248909551.1">
    <property type="nucleotide sequence ID" value="NZ_CP109979.1"/>
</dbReference>
<accession>A0ABD5YUL5</accession>